<evidence type="ECO:0000313" key="5">
    <source>
        <dbReference type="EMBL" id="GGB70143.1"/>
    </source>
</evidence>
<feature type="modified residue" description="Phosphohistidine" evidence="2">
    <location>
        <position position="82"/>
    </location>
</feature>
<name>A0ABQ1JJV5_9GAMM</name>
<proteinExistence type="predicted"/>
<protein>
    <recommendedName>
        <fullName evidence="4">HPt domain-containing protein</fullName>
    </recommendedName>
</protein>
<sequence length="229" mass="24678">MNADKKHVNPPKVDSACAQSSDDNGSTNTSMTLDSLLKPFAGNVQFYRRLLTIFQANLTEQLLTIDTLMSLGDSKALLVTVHTLKGTSGTAGFASLHHALYDFELALKQLSDYDSLNAPHIVNLAKHVAAVAHTELNDINALLATSNEQTATHTSSASTLGIQPLLKTLKQQLIDNNLDAIELCQQLQANTANNSAIKPELSALIDAVEQLDFSQALHILATIDLADYD</sequence>
<dbReference type="InterPro" id="IPR008207">
    <property type="entry name" value="Sig_transdc_His_kin_Hpt_dom"/>
</dbReference>
<dbReference type="Proteomes" id="UP000617555">
    <property type="component" value="Unassembled WGS sequence"/>
</dbReference>
<gene>
    <name evidence="5" type="ORF">GCM10011607_33410</name>
</gene>
<evidence type="ECO:0000256" key="2">
    <source>
        <dbReference type="PROSITE-ProRule" id="PRU00110"/>
    </source>
</evidence>
<evidence type="ECO:0000256" key="3">
    <source>
        <dbReference type="SAM" id="MobiDB-lite"/>
    </source>
</evidence>
<keyword evidence="6" id="KW-1185">Reference proteome</keyword>
<keyword evidence="1" id="KW-0902">Two-component regulatory system</keyword>
<keyword evidence="2" id="KW-0597">Phosphoprotein</keyword>
<feature type="region of interest" description="Disordered" evidence="3">
    <location>
        <begin position="1"/>
        <end position="28"/>
    </location>
</feature>
<dbReference type="InterPro" id="IPR036641">
    <property type="entry name" value="HPT_dom_sf"/>
</dbReference>
<dbReference type="RefSeq" id="WP_188740472.1">
    <property type="nucleotide sequence ID" value="NZ_BMII01000032.1"/>
</dbReference>
<evidence type="ECO:0000313" key="6">
    <source>
        <dbReference type="Proteomes" id="UP000617555"/>
    </source>
</evidence>
<organism evidence="5 6">
    <name type="scientific">Shewanella inventionis</name>
    <dbReference type="NCBI Taxonomy" id="1738770"/>
    <lineage>
        <taxon>Bacteria</taxon>
        <taxon>Pseudomonadati</taxon>
        <taxon>Pseudomonadota</taxon>
        <taxon>Gammaproteobacteria</taxon>
        <taxon>Alteromonadales</taxon>
        <taxon>Shewanellaceae</taxon>
        <taxon>Shewanella</taxon>
    </lineage>
</organism>
<evidence type="ECO:0000259" key="4">
    <source>
        <dbReference type="PROSITE" id="PS50894"/>
    </source>
</evidence>
<comment type="caution">
    <text evidence="5">The sequence shown here is derived from an EMBL/GenBank/DDBJ whole genome shotgun (WGS) entry which is preliminary data.</text>
</comment>
<dbReference type="EMBL" id="BMII01000032">
    <property type="protein sequence ID" value="GGB70143.1"/>
    <property type="molecule type" value="Genomic_DNA"/>
</dbReference>
<feature type="compositionally biased region" description="Polar residues" evidence="3">
    <location>
        <begin position="17"/>
        <end position="28"/>
    </location>
</feature>
<evidence type="ECO:0000256" key="1">
    <source>
        <dbReference type="ARBA" id="ARBA00023012"/>
    </source>
</evidence>
<accession>A0ABQ1JJV5</accession>
<reference evidence="6" key="1">
    <citation type="journal article" date="2019" name="Int. J. Syst. Evol. Microbiol.">
        <title>The Global Catalogue of Microorganisms (GCM) 10K type strain sequencing project: providing services to taxonomists for standard genome sequencing and annotation.</title>
        <authorList>
            <consortium name="The Broad Institute Genomics Platform"/>
            <consortium name="The Broad Institute Genome Sequencing Center for Infectious Disease"/>
            <person name="Wu L."/>
            <person name="Ma J."/>
        </authorList>
    </citation>
    <scope>NUCLEOTIDE SEQUENCE [LARGE SCALE GENOMIC DNA]</scope>
    <source>
        <strain evidence="6">CGMCC 1.15339</strain>
    </source>
</reference>
<dbReference type="Gene3D" id="1.20.120.160">
    <property type="entry name" value="HPT domain"/>
    <property type="match status" value="1"/>
</dbReference>
<dbReference type="PROSITE" id="PS50894">
    <property type="entry name" value="HPT"/>
    <property type="match status" value="1"/>
</dbReference>
<dbReference type="Pfam" id="PF01627">
    <property type="entry name" value="Hpt"/>
    <property type="match status" value="1"/>
</dbReference>
<dbReference type="SUPFAM" id="SSF47226">
    <property type="entry name" value="Histidine-containing phosphotransfer domain, HPT domain"/>
    <property type="match status" value="1"/>
</dbReference>
<feature type="domain" description="HPt" evidence="4">
    <location>
        <begin position="43"/>
        <end position="139"/>
    </location>
</feature>